<dbReference type="STRING" id="1120977.GCA_000619845_02501"/>
<dbReference type="EMBL" id="SNTY01000025">
    <property type="protein sequence ID" value="TEU26926.1"/>
    <property type="molecule type" value="Genomic_DNA"/>
</dbReference>
<keyword evidence="3 9" id="KW-0645">Protease</keyword>
<dbReference type="GO" id="GO:0005886">
    <property type="term" value="C:plasma membrane"/>
    <property type="evidence" value="ECO:0007669"/>
    <property type="project" value="UniProtKB-SubCell"/>
</dbReference>
<dbReference type="Pfam" id="PF01252">
    <property type="entry name" value="Peptidase_A8"/>
    <property type="match status" value="1"/>
</dbReference>
<comment type="catalytic activity">
    <reaction evidence="9 10">
        <text>Release of signal peptides from bacterial membrane prolipoproteins. Hydrolyzes -Xaa-Yaa-Zaa-|-(S,diacylglyceryl)Cys-, in which Xaa is hydrophobic (preferably Leu), and Yaa (Ala or Ser) and Zaa (Gly or Ala) have small, neutral side chains.</text>
        <dbReference type="EC" id="3.4.23.36"/>
    </reaction>
</comment>
<evidence type="ECO:0000256" key="4">
    <source>
        <dbReference type="ARBA" id="ARBA00022692"/>
    </source>
</evidence>
<feature type="active site" evidence="9">
    <location>
        <position position="129"/>
    </location>
</feature>
<keyword evidence="12" id="KW-0449">Lipoprotein</keyword>
<evidence type="ECO:0000256" key="8">
    <source>
        <dbReference type="ARBA" id="ARBA00023136"/>
    </source>
</evidence>
<keyword evidence="5 9" id="KW-0064">Aspartyl protease</keyword>
<evidence type="ECO:0000313" key="12">
    <source>
        <dbReference type="EMBL" id="TEU26926.1"/>
    </source>
</evidence>
<gene>
    <name evidence="9" type="primary">lspA</name>
    <name evidence="12" type="ORF">E2B99_07960</name>
</gene>
<reference evidence="12 13" key="1">
    <citation type="submission" date="2019-03" db="EMBL/GenBank/DDBJ databases">
        <title>Alkanindiges illinoisensis: a potential pathogenic isolated from ascites of a gastric cancer patient with abdominal metastasis.</title>
        <authorList>
            <person name="Hu X."/>
            <person name="Yang B."/>
            <person name="Yan X."/>
            <person name="Lin L."/>
            <person name="Zhao H."/>
            <person name="Zhou F."/>
            <person name="Su B."/>
            <person name="Chen J."/>
            <person name="Rui Y."/>
            <person name="Wang Q."/>
            <person name="Zheng L."/>
        </authorList>
    </citation>
    <scope>NUCLEOTIDE SEQUENCE [LARGE SCALE GENOMIC DNA]</scope>
    <source>
        <strain evidence="12 13">NFYY 23406</strain>
    </source>
</reference>
<organism evidence="12 13">
    <name type="scientific">Alkanindiges illinoisensis</name>
    <dbReference type="NCBI Taxonomy" id="197183"/>
    <lineage>
        <taxon>Bacteria</taxon>
        <taxon>Pseudomonadati</taxon>
        <taxon>Pseudomonadota</taxon>
        <taxon>Gammaproteobacteria</taxon>
        <taxon>Moraxellales</taxon>
        <taxon>Moraxellaceae</taxon>
        <taxon>Alkanindiges</taxon>
    </lineage>
</organism>
<comment type="subcellular location">
    <subcellularLocation>
        <location evidence="9">Cell membrane</location>
        <topology evidence="9">Multi-pass membrane protein</topology>
    </subcellularLocation>
</comment>
<comment type="caution">
    <text evidence="12">The sequence shown here is derived from an EMBL/GenBank/DDBJ whole genome shotgun (WGS) entry which is preliminary data.</text>
</comment>
<keyword evidence="2 9" id="KW-1003">Cell membrane</keyword>
<dbReference type="Proteomes" id="UP000297834">
    <property type="component" value="Unassembled WGS sequence"/>
</dbReference>
<evidence type="ECO:0000256" key="3">
    <source>
        <dbReference type="ARBA" id="ARBA00022670"/>
    </source>
</evidence>
<dbReference type="HAMAP" id="MF_00161">
    <property type="entry name" value="LspA"/>
    <property type="match status" value="1"/>
</dbReference>
<dbReference type="AlphaFoldDB" id="A0A4Y7XC58"/>
<evidence type="ECO:0000256" key="11">
    <source>
        <dbReference type="RuleBase" id="RU004181"/>
    </source>
</evidence>
<evidence type="ECO:0000256" key="2">
    <source>
        <dbReference type="ARBA" id="ARBA00022475"/>
    </source>
</evidence>
<evidence type="ECO:0000256" key="1">
    <source>
        <dbReference type="ARBA" id="ARBA00006139"/>
    </source>
</evidence>
<keyword evidence="13" id="KW-1185">Reference proteome</keyword>
<evidence type="ECO:0000256" key="5">
    <source>
        <dbReference type="ARBA" id="ARBA00022750"/>
    </source>
</evidence>
<dbReference type="PANTHER" id="PTHR33695:SF1">
    <property type="entry name" value="LIPOPROTEIN SIGNAL PEPTIDASE"/>
    <property type="match status" value="1"/>
</dbReference>
<keyword evidence="8 9" id="KW-0472">Membrane</keyword>
<keyword evidence="7 9" id="KW-1133">Transmembrane helix</keyword>
<accession>A0A4Y7XC58</accession>
<evidence type="ECO:0000256" key="9">
    <source>
        <dbReference type="HAMAP-Rule" id="MF_00161"/>
    </source>
</evidence>
<dbReference type="InterPro" id="IPR001872">
    <property type="entry name" value="Peptidase_A8"/>
</dbReference>
<dbReference type="GO" id="GO:0006508">
    <property type="term" value="P:proteolysis"/>
    <property type="evidence" value="ECO:0007669"/>
    <property type="project" value="UniProtKB-KW"/>
</dbReference>
<keyword evidence="4 9" id="KW-0812">Transmembrane</keyword>
<protein>
    <recommendedName>
        <fullName evidence="9">Lipoprotein signal peptidase</fullName>
        <ecNumber evidence="9">3.4.23.36</ecNumber>
    </recommendedName>
    <alternativeName>
        <fullName evidence="9">Prolipoprotein signal peptidase</fullName>
    </alternativeName>
    <alternativeName>
        <fullName evidence="9">Signal peptidase II</fullName>
        <shortName evidence="9">SPase II</shortName>
    </alternativeName>
</protein>
<sequence length="188" mass="21193">MPNHQSTAHPFRLHNLWWLLLAVVSIVLDQYTKHLASTQLTFAEPVPVLPFLNWTLLHNYGAAFSFLSDAGGWQRYFFTGLAALVSIAFTIWLMRMPTRLKVLPLAIALILGGALGNLIDRVTLGYVVDFIHVYYQNHHFPAFNIADSSITLGTILLIIDTFFLEKYRIQQATAQAASHNAETPKVQE</sequence>
<dbReference type="UniPathway" id="UPA00665"/>
<comment type="similarity">
    <text evidence="1 9 11">Belongs to the peptidase A8 family.</text>
</comment>
<feature type="transmembrane region" description="Helical" evidence="9">
    <location>
        <begin position="73"/>
        <end position="93"/>
    </location>
</feature>
<keyword evidence="6 9" id="KW-0378">Hydrolase</keyword>
<comment type="function">
    <text evidence="9 10">This protein specifically catalyzes the removal of signal peptides from prolipoproteins.</text>
</comment>
<feature type="transmembrane region" description="Helical" evidence="9">
    <location>
        <begin position="16"/>
        <end position="36"/>
    </location>
</feature>
<dbReference type="GO" id="GO:0004190">
    <property type="term" value="F:aspartic-type endopeptidase activity"/>
    <property type="evidence" value="ECO:0007669"/>
    <property type="project" value="UniProtKB-UniRule"/>
</dbReference>
<dbReference type="NCBIfam" id="TIGR00077">
    <property type="entry name" value="lspA"/>
    <property type="match status" value="1"/>
</dbReference>
<evidence type="ECO:0000256" key="6">
    <source>
        <dbReference type="ARBA" id="ARBA00022801"/>
    </source>
</evidence>
<dbReference type="OrthoDB" id="9810259at2"/>
<feature type="transmembrane region" description="Helical" evidence="9">
    <location>
        <begin position="139"/>
        <end position="159"/>
    </location>
</feature>
<comment type="pathway">
    <text evidence="9">Protein modification; lipoprotein biosynthesis (signal peptide cleavage).</text>
</comment>
<evidence type="ECO:0000256" key="7">
    <source>
        <dbReference type="ARBA" id="ARBA00022989"/>
    </source>
</evidence>
<name>A0A4Y7XC58_9GAMM</name>
<feature type="transmembrane region" description="Helical" evidence="9">
    <location>
        <begin position="100"/>
        <end position="119"/>
    </location>
</feature>
<dbReference type="PRINTS" id="PR00781">
    <property type="entry name" value="LIPOSIGPTASE"/>
</dbReference>
<dbReference type="PANTHER" id="PTHR33695">
    <property type="entry name" value="LIPOPROTEIN SIGNAL PEPTIDASE"/>
    <property type="match status" value="1"/>
</dbReference>
<dbReference type="EC" id="3.4.23.36" evidence="9"/>
<dbReference type="PROSITE" id="PS00855">
    <property type="entry name" value="SPASE_II"/>
    <property type="match status" value="1"/>
</dbReference>
<dbReference type="RefSeq" id="WP_134244382.1">
    <property type="nucleotide sequence ID" value="NZ_SNTY01000025.1"/>
</dbReference>
<evidence type="ECO:0000256" key="10">
    <source>
        <dbReference type="RuleBase" id="RU000594"/>
    </source>
</evidence>
<feature type="active site" evidence="9">
    <location>
        <position position="147"/>
    </location>
</feature>
<evidence type="ECO:0000313" key="13">
    <source>
        <dbReference type="Proteomes" id="UP000297834"/>
    </source>
</evidence>
<proteinExistence type="inferred from homology"/>